<organism evidence="2 3">
    <name type="scientific">Actinomadura adrarensis</name>
    <dbReference type="NCBI Taxonomy" id="1819600"/>
    <lineage>
        <taxon>Bacteria</taxon>
        <taxon>Bacillati</taxon>
        <taxon>Actinomycetota</taxon>
        <taxon>Actinomycetes</taxon>
        <taxon>Streptosporangiales</taxon>
        <taxon>Thermomonosporaceae</taxon>
        <taxon>Actinomadura</taxon>
    </lineage>
</organism>
<accession>A0ABW3CB44</accession>
<feature type="non-terminal residue" evidence="2">
    <location>
        <position position="1"/>
    </location>
</feature>
<sequence length="168" mass="17565">LAGGVAALAVAAGLWRIYFRQLSEDVEERLAGRDGDDRTKLASHAYTFLHLPLVAGIVLTALGVETTLHQVADSEHYDLSEPLHGLQAWALCGGVGVFLLAASAIRLRIGGRPPIVLLASAVVAMFAGLAVTHIPALLSLVLLAVAVAVITALHGRTTRTPEPEPSAQ</sequence>
<name>A0ABW3CB44_9ACTN</name>
<gene>
    <name evidence="2" type="ORF">ACFQ07_01420</name>
</gene>
<feature type="transmembrane region" description="Helical" evidence="1">
    <location>
        <begin position="114"/>
        <end position="131"/>
    </location>
</feature>
<evidence type="ECO:0000313" key="3">
    <source>
        <dbReference type="Proteomes" id="UP001597083"/>
    </source>
</evidence>
<feature type="transmembrane region" description="Helical" evidence="1">
    <location>
        <begin position="137"/>
        <end position="155"/>
    </location>
</feature>
<feature type="transmembrane region" description="Helical" evidence="1">
    <location>
        <begin position="88"/>
        <end position="107"/>
    </location>
</feature>
<proteinExistence type="predicted"/>
<dbReference type="InterPro" id="IPR010640">
    <property type="entry name" value="Low_temperature_requirement_A"/>
</dbReference>
<dbReference type="EMBL" id="JBHTIR010000169">
    <property type="protein sequence ID" value="MFD0850879.1"/>
    <property type="molecule type" value="Genomic_DNA"/>
</dbReference>
<keyword evidence="1" id="KW-1133">Transmembrane helix</keyword>
<reference evidence="3" key="1">
    <citation type="journal article" date="2019" name="Int. J. Syst. Evol. Microbiol.">
        <title>The Global Catalogue of Microorganisms (GCM) 10K type strain sequencing project: providing services to taxonomists for standard genome sequencing and annotation.</title>
        <authorList>
            <consortium name="The Broad Institute Genomics Platform"/>
            <consortium name="The Broad Institute Genome Sequencing Center for Infectious Disease"/>
            <person name="Wu L."/>
            <person name="Ma J."/>
        </authorList>
    </citation>
    <scope>NUCLEOTIDE SEQUENCE [LARGE SCALE GENOMIC DNA]</scope>
    <source>
        <strain evidence="3">JCM 31696</strain>
    </source>
</reference>
<dbReference type="Pfam" id="PF06772">
    <property type="entry name" value="LtrA"/>
    <property type="match status" value="1"/>
</dbReference>
<comment type="caution">
    <text evidence="2">The sequence shown here is derived from an EMBL/GenBank/DDBJ whole genome shotgun (WGS) entry which is preliminary data.</text>
</comment>
<feature type="transmembrane region" description="Helical" evidence="1">
    <location>
        <begin position="48"/>
        <end position="68"/>
    </location>
</feature>
<keyword evidence="1" id="KW-0812">Transmembrane</keyword>
<evidence type="ECO:0000256" key="1">
    <source>
        <dbReference type="SAM" id="Phobius"/>
    </source>
</evidence>
<keyword evidence="3" id="KW-1185">Reference proteome</keyword>
<protein>
    <submittedName>
        <fullName evidence="2">Low temperature requirement protein A</fullName>
    </submittedName>
</protein>
<evidence type="ECO:0000313" key="2">
    <source>
        <dbReference type="EMBL" id="MFD0850879.1"/>
    </source>
</evidence>
<dbReference type="Proteomes" id="UP001597083">
    <property type="component" value="Unassembled WGS sequence"/>
</dbReference>
<keyword evidence="1" id="KW-0472">Membrane</keyword>